<organism evidence="4 5">
    <name type="scientific">Zygosaccharomyces rouxii</name>
    <dbReference type="NCBI Taxonomy" id="4956"/>
    <lineage>
        <taxon>Eukaryota</taxon>
        <taxon>Fungi</taxon>
        <taxon>Dikarya</taxon>
        <taxon>Ascomycota</taxon>
        <taxon>Saccharomycotina</taxon>
        <taxon>Saccharomycetes</taxon>
        <taxon>Saccharomycetales</taxon>
        <taxon>Saccharomycetaceae</taxon>
        <taxon>Zygosaccharomyces</taxon>
    </lineage>
</organism>
<dbReference type="OMA" id="IKKMDCK"/>
<feature type="compositionally biased region" description="Basic residues" evidence="2">
    <location>
        <begin position="932"/>
        <end position="949"/>
    </location>
</feature>
<dbReference type="InterPro" id="IPR051402">
    <property type="entry name" value="KPR-Related"/>
</dbReference>
<evidence type="ECO:0000256" key="2">
    <source>
        <dbReference type="SAM" id="MobiDB-lite"/>
    </source>
</evidence>
<feature type="compositionally biased region" description="Low complexity" evidence="2">
    <location>
        <begin position="485"/>
        <end position="499"/>
    </location>
</feature>
<comment type="caution">
    <text evidence="4">The sequence shown here is derived from an EMBL/GenBank/DDBJ whole genome shotgun (WGS) entry which is preliminary data.</text>
</comment>
<feature type="compositionally biased region" description="Polar residues" evidence="2">
    <location>
        <begin position="892"/>
        <end position="902"/>
    </location>
</feature>
<dbReference type="eggNOG" id="ENOG502QT3Z">
    <property type="taxonomic scope" value="Eukaryota"/>
</dbReference>
<evidence type="ECO:0000259" key="3">
    <source>
        <dbReference type="Pfam" id="PF08546"/>
    </source>
</evidence>
<evidence type="ECO:0000256" key="1">
    <source>
        <dbReference type="SAM" id="Coils"/>
    </source>
</evidence>
<keyword evidence="1" id="KW-0175">Coiled coil</keyword>
<dbReference type="AlphaFoldDB" id="A0A1Q3A388"/>
<dbReference type="InterPro" id="IPR013752">
    <property type="entry name" value="KPA_reductase"/>
</dbReference>
<feature type="region of interest" description="Disordered" evidence="2">
    <location>
        <begin position="517"/>
        <end position="582"/>
    </location>
</feature>
<accession>A0A1Q3A388</accession>
<feature type="coiled-coil region" evidence="1">
    <location>
        <begin position="376"/>
        <end position="452"/>
    </location>
</feature>
<dbReference type="Pfam" id="PF08546">
    <property type="entry name" value="ApbA_C"/>
    <property type="match status" value="1"/>
</dbReference>
<dbReference type="EMBL" id="BDGX01000019">
    <property type="protein sequence ID" value="GAV50117.1"/>
    <property type="molecule type" value="Genomic_DNA"/>
</dbReference>
<feature type="region of interest" description="Disordered" evidence="2">
    <location>
        <begin position="603"/>
        <end position="949"/>
    </location>
</feature>
<reference evidence="4 5" key="1">
    <citation type="submission" date="2016-08" db="EMBL/GenBank/DDBJ databases">
        <title>Draft genome sequence of allopolyploid Zygosaccharomyces rouxii.</title>
        <authorList>
            <person name="Watanabe J."/>
            <person name="Uehara K."/>
            <person name="Mogi Y."/>
            <person name="Tsukioka Y."/>
        </authorList>
    </citation>
    <scope>NUCLEOTIDE SEQUENCE [LARGE SCALE GENOMIC DNA]</scope>
    <source>
        <strain evidence="4 5">NBRC 110957</strain>
    </source>
</reference>
<feature type="compositionally biased region" description="Low complexity" evidence="2">
    <location>
        <begin position="861"/>
        <end position="873"/>
    </location>
</feature>
<feature type="region of interest" description="Disordered" evidence="2">
    <location>
        <begin position="467"/>
        <end position="503"/>
    </location>
</feature>
<feature type="domain" description="Ketopantoate reductase C-terminal" evidence="3">
    <location>
        <begin position="220"/>
        <end position="349"/>
    </location>
</feature>
<dbReference type="InterPro" id="IPR008927">
    <property type="entry name" value="6-PGluconate_DH-like_C_sf"/>
</dbReference>
<feature type="compositionally biased region" description="Polar residues" evidence="2">
    <location>
        <begin position="754"/>
        <end position="766"/>
    </location>
</feature>
<dbReference type="OrthoDB" id="5302359at2759"/>
<sequence>MSSLLRVLVVGDNSNTLLYASRFRLAKSVELYHVSENKSNHFEVDTLAYGHDSFQLDNHFTSVAHLEEAMKQSGETGVIFDLIILSAMSLQEMSSLAMQLNPMININSKIFLESSGFVQLEQFVKMSMDLPQLNIFSIVTDYDLREVRPNQYKQFAAPGAQNCIYLGDSSSISSKKQSSVGASPAKYPKSVGTLLATFQKLFEKLFPQDKIDLCNGSQADFLSTMWTMAIPKICFDPLLILLEETDPQQLNHQVLAKPLISGLVTEVITILKSMGGKLPTHLESETELLAHWQSSYAGTGEMPAAVYHFVNRTSPLNIDMLLLQPILLADDYYIKTPYLEFLYSLMCQYQKLNDGSSKWFVRRETDELQNGGSNNIAVLTDENEHLQSQLVEVREQLAEKDSHLRKMEATAQQSGSQVQALQNQIASLREVIVGQSQKHDALTQELRQAQQQAQQVAPLQQLRDVNGSNEQEGSFTSAVGEPPRETTNNNPYSENYESSGTPDLRDIENFALLGVSYGDTPQRDASKQEQQQQQQPQQRAAPVHPTQHTPPPTATNVNGVNGVPAHSTATGGTSDLDRSLKERELEIRRKELELQEKELNFQKRAVQQQQHRQHKYAGVAAPVGGPVAGGGPPSPTLGSSRKPSHPQLQQAPGLRSNRTMHGATPGGFGPGGGYGDPMTGVNGKPPRATAGPSGYGLQAAAPSQPQGHYPPHAIKPTSRKNRHSNMPTIGNASSVGFRDYSRPTASAGAPVVSSRVNSMSTGNLQSVPVPKSVRQSSVPGMNFPGNGSNPRLATNGRAPGIIGPSSTGAGNNGVPGTTGNELNKSFGSANSGTDPTHLTPDDSQNSVAHHMNGNSSNLQVPELNNSENNGSSGPQPPILQVNGTEPEKPVEINTTADTNEASEINDEKDVASTGAASVAGGGDENAGTGEKGKKKKFGLFGKKKNKSKK</sequence>
<feature type="compositionally biased region" description="Polar residues" evidence="2">
    <location>
        <begin position="804"/>
        <end position="859"/>
    </location>
</feature>
<dbReference type="Gene3D" id="1.10.1040.10">
    <property type="entry name" value="N-(1-d-carboxylethyl)-l-norvaline Dehydrogenase, domain 2"/>
    <property type="match status" value="1"/>
</dbReference>
<evidence type="ECO:0000313" key="4">
    <source>
        <dbReference type="EMBL" id="GAV50117.1"/>
    </source>
</evidence>
<dbReference type="PANTHER" id="PTHR21708">
    <property type="entry name" value="PROBABLE 2-DEHYDROPANTOATE 2-REDUCTASE"/>
    <property type="match status" value="1"/>
</dbReference>
<feature type="compositionally biased region" description="Low complexity" evidence="2">
    <location>
        <begin position="528"/>
        <end position="547"/>
    </location>
</feature>
<name>A0A1Q3A388_ZYGRO</name>
<proteinExistence type="predicted"/>
<protein>
    <recommendedName>
        <fullName evidence="3">Ketopantoate reductase C-terminal domain-containing protein</fullName>
    </recommendedName>
</protein>
<evidence type="ECO:0000313" key="5">
    <source>
        <dbReference type="Proteomes" id="UP000187013"/>
    </source>
</evidence>
<feature type="compositionally biased region" description="Polar residues" evidence="2">
    <location>
        <begin position="467"/>
        <end position="477"/>
    </location>
</feature>
<gene>
    <name evidence="4" type="ORF">ZYGR_0S02510</name>
</gene>
<feature type="compositionally biased region" description="Gly residues" evidence="2">
    <location>
        <begin position="664"/>
        <end position="675"/>
    </location>
</feature>
<dbReference type="GO" id="GO:0005737">
    <property type="term" value="C:cytoplasm"/>
    <property type="evidence" value="ECO:0007669"/>
    <property type="project" value="TreeGrafter"/>
</dbReference>
<dbReference type="SUPFAM" id="SSF48179">
    <property type="entry name" value="6-phosphogluconate dehydrogenase C-terminal domain-like"/>
    <property type="match status" value="1"/>
</dbReference>
<feature type="compositionally biased region" description="Polar residues" evidence="2">
    <location>
        <begin position="773"/>
        <end position="792"/>
    </location>
</feature>
<dbReference type="InterPro" id="IPR013328">
    <property type="entry name" value="6PGD_dom2"/>
</dbReference>
<dbReference type="PANTHER" id="PTHR21708:SF25">
    <property type="entry name" value="PROTEIN PAM1-RELATED"/>
    <property type="match status" value="1"/>
</dbReference>
<feature type="compositionally biased region" description="Polar residues" evidence="2">
    <location>
        <begin position="724"/>
        <end position="734"/>
    </location>
</feature>
<dbReference type="Proteomes" id="UP000187013">
    <property type="component" value="Unassembled WGS sequence"/>
</dbReference>